<dbReference type="PANTHER" id="PTHR43377">
    <property type="entry name" value="BILIVERDIN REDUCTASE A"/>
    <property type="match status" value="1"/>
</dbReference>
<evidence type="ECO:0000256" key="1">
    <source>
        <dbReference type="ARBA" id="ARBA00010928"/>
    </source>
</evidence>
<evidence type="ECO:0000313" key="5">
    <source>
        <dbReference type="Proteomes" id="UP000670947"/>
    </source>
</evidence>
<dbReference type="Gene3D" id="3.40.50.720">
    <property type="entry name" value="NAD(P)-binding Rossmann-like Domain"/>
    <property type="match status" value="1"/>
</dbReference>
<comment type="caution">
    <text evidence="4">The sequence shown here is derived from an EMBL/GenBank/DDBJ whole genome shotgun (WGS) entry which is preliminary data.</text>
</comment>
<proteinExistence type="inferred from homology"/>
<dbReference type="PANTHER" id="PTHR43377:SF2">
    <property type="entry name" value="BINDING ROSSMANN FOLD OXIDOREDUCTASE, PUTATIVE (AFU_ORTHOLOGUE AFUA_4G00560)-RELATED"/>
    <property type="match status" value="1"/>
</dbReference>
<comment type="similarity">
    <text evidence="1">Belongs to the Gfo/Idh/MocA family.</text>
</comment>
<sequence length="427" mass="48319">MIKAALLGAGSRGMFAYASYALRRPLDIQFVAVAEPNEERRRRFAAEHRIPEDRQFASWEELLEEPRICEALLICTQDRDHFRPTMKALEAGYDILLEKPMSPDPLETIRMAEEAERRKRILTVCHVSRYSTFYSAVKKLLEEGRIGRTMTVQWTENVGYWHQAHSFVRGNWRNSAESSPMLLQKSCHDMDMLQWLIGSRVTSVSSYGSLSYFKEENAPEGSTARCTDGCRVEHECDYSALRLYLTDQDTWPARVISLTNSVEARLKALQDGPYGRCVYRCDNDVVDHQVVNLLFDNEVTVAFTMTAFTHDVSRSFKIMGTKGELRGHTGKNEIEIVSFDGRRETIRPREVEGGHGGADTMIMQSFVRQVEDRQPAGISSGMESAGSHLIVFAAEESRLTGKTVAMDEFVRRLKDLGSGTGGLLHEV</sequence>
<keyword evidence="5" id="KW-1185">Reference proteome</keyword>
<dbReference type="Proteomes" id="UP000670947">
    <property type="component" value="Unassembled WGS sequence"/>
</dbReference>
<dbReference type="RefSeq" id="WP_208850916.1">
    <property type="nucleotide sequence ID" value="NZ_JAGGDJ010000054.1"/>
</dbReference>
<evidence type="ECO:0000313" key="4">
    <source>
        <dbReference type="EMBL" id="MBO7748344.1"/>
    </source>
</evidence>
<dbReference type="Gene3D" id="3.30.360.10">
    <property type="entry name" value="Dihydrodipicolinate Reductase, domain 2"/>
    <property type="match status" value="1"/>
</dbReference>
<organism evidence="4 5">
    <name type="scientific">Paenibacillus artemisiicola</name>
    <dbReference type="NCBI Taxonomy" id="1172618"/>
    <lineage>
        <taxon>Bacteria</taxon>
        <taxon>Bacillati</taxon>
        <taxon>Bacillota</taxon>
        <taxon>Bacilli</taxon>
        <taxon>Bacillales</taxon>
        <taxon>Paenibacillaceae</taxon>
        <taxon>Paenibacillus</taxon>
    </lineage>
</organism>
<evidence type="ECO:0000259" key="3">
    <source>
        <dbReference type="Pfam" id="PF02894"/>
    </source>
</evidence>
<accession>A0ABS3WJ32</accession>
<dbReference type="Pfam" id="PF02894">
    <property type="entry name" value="GFO_IDH_MocA_C"/>
    <property type="match status" value="1"/>
</dbReference>
<dbReference type="SUPFAM" id="SSF55347">
    <property type="entry name" value="Glyceraldehyde-3-phosphate dehydrogenase-like, C-terminal domain"/>
    <property type="match status" value="1"/>
</dbReference>
<dbReference type="InterPro" id="IPR036291">
    <property type="entry name" value="NAD(P)-bd_dom_sf"/>
</dbReference>
<evidence type="ECO:0000259" key="2">
    <source>
        <dbReference type="Pfam" id="PF01408"/>
    </source>
</evidence>
<feature type="domain" description="Gfo/Idh/MocA-like oxidoreductase N-terminal" evidence="2">
    <location>
        <begin position="2"/>
        <end position="125"/>
    </location>
</feature>
<dbReference type="InterPro" id="IPR051450">
    <property type="entry name" value="Gfo/Idh/MocA_Oxidoreductases"/>
</dbReference>
<gene>
    <name evidence="4" type="ORF">I8J29_29580</name>
</gene>
<protein>
    <submittedName>
        <fullName evidence="4">Gfo/Idh/MocA family oxidoreductase</fullName>
    </submittedName>
</protein>
<reference evidence="4 5" key="1">
    <citation type="submission" date="2021-03" db="EMBL/GenBank/DDBJ databases">
        <title>Paenibacillus artemisicola MWE-103 whole genome sequence.</title>
        <authorList>
            <person name="Ham Y.J."/>
        </authorList>
    </citation>
    <scope>NUCLEOTIDE SEQUENCE [LARGE SCALE GENOMIC DNA]</scope>
    <source>
        <strain evidence="4 5">MWE-103</strain>
    </source>
</reference>
<dbReference type="InterPro" id="IPR000683">
    <property type="entry name" value="Gfo/Idh/MocA-like_OxRdtase_N"/>
</dbReference>
<dbReference type="Pfam" id="PF01408">
    <property type="entry name" value="GFO_IDH_MocA"/>
    <property type="match status" value="1"/>
</dbReference>
<feature type="domain" description="Gfo/Idh/MocA-like oxidoreductase C-terminal" evidence="3">
    <location>
        <begin position="138"/>
        <end position="404"/>
    </location>
</feature>
<name>A0ABS3WJ32_9BACL</name>
<dbReference type="EMBL" id="JAGGDJ010000054">
    <property type="protein sequence ID" value="MBO7748344.1"/>
    <property type="molecule type" value="Genomic_DNA"/>
</dbReference>
<dbReference type="InterPro" id="IPR004104">
    <property type="entry name" value="Gfo/Idh/MocA-like_OxRdtase_C"/>
</dbReference>
<dbReference type="SUPFAM" id="SSF51735">
    <property type="entry name" value="NAD(P)-binding Rossmann-fold domains"/>
    <property type="match status" value="1"/>
</dbReference>